<dbReference type="InterPro" id="IPR051531">
    <property type="entry name" value="N-acetyltransferase"/>
</dbReference>
<gene>
    <name evidence="2" type="ORF">HF685_07690</name>
</gene>
<name>A0A6H2DKG7_9SPHN</name>
<dbReference type="Gene3D" id="3.40.630.30">
    <property type="match status" value="1"/>
</dbReference>
<protein>
    <submittedName>
        <fullName evidence="2">GNAT family N-acetyltransferase</fullName>
    </submittedName>
</protein>
<sequence length="170" mass="19371">MIETERLLLRPHIAEDFPGCLAMWQDPQVIRYIGNVPSTEGEAWMRFLSYFGRWELMGYGMFAVIEKDSGDFLGEIGFSDFRRNLGPDFDPFHEGAWVMNQAGQGKGYAFEATAAAHDWLDRKFKPEKTVSIIDPDNAASIKLAGKLGYTETRRDEYKGDAVIVFERFKA</sequence>
<dbReference type="SUPFAM" id="SSF55729">
    <property type="entry name" value="Acyl-CoA N-acyltransferases (Nat)"/>
    <property type="match status" value="1"/>
</dbReference>
<dbReference type="PROSITE" id="PS51186">
    <property type="entry name" value="GNAT"/>
    <property type="match status" value="1"/>
</dbReference>
<evidence type="ECO:0000313" key="2">
    <source>
        <dbReference type="EMBL" id="QJB69172.1"/>
    </source>
</evidence>
<dbReference type="PANTHER" id="PTHR43792:SF16">
    <property type="entry name" value="N-ACETYLTRANSFERASE DOMAIN-CONTAINING PROTEIN"/>
    <property type="match status" value="1"/>
</dbReference>
<dbReference type="KEGG" id="phao:HF685_07690"/>
<dbReference type="EMBL" id="CP051217">
    <property type="protein sequence ID" value="QJB69172.1"/>
    <property type="molecule type" value="Genomic_DNA"/>
</dbReference>
<proteinExistence type="predicted"/>
<dbReference type="GO" id="GO:0016747">
    <property type="term" value="F:acyltransferase activity, transferring groups other than amino-acyl groups"/>
    <property type="evidence" value="ECO:0007669"/>
    <property type="project" value="InterPro"/>
</dbReference>
<dbReference type="Pfam" id="PF13302">
    <property type="entry name" value="Acetyltransf_3"/>
    <property type="match status" value="1"/>
</dbReference>
<dbReference type="RefSeq" id="WP_168819035.1">
    <property type="nucleotide sequence ID" value="NZ_CP051217.1"/>
</dbReference>
<dbReference type="AlphaFoldDB" id="A0A6H2DKG7"/>
<organism evidence="2 3">
    <name type="scientific">Parasphingorhabdus halotolerans</name>
    <dbReference type="NCBI Taxonomy" id="2725558"/>
    <lineage>
        <taxon>Bacteria</taxon>
        <taxon>Pseudomonadati</taxon>
        <taxon>Pseudomonadota</taxon>
        <taxon>Alphaproteobacteria</taxon>
        <taxon>Sphingomonadales</taxon>
        <taxon>Sphingomonadaceae</taxon>
        <taxon>Parasphingorhabdus</taxon>
    </lineage>
</organism>
<dbReference type="PANTHER" id="PTHR43792">
    <property type="entry name" value="GNAT FAMILY, PUTATIVE (AFU_ORTHOLOGUE AFUA_3G00765)-RELATED-RELATED"/>
    <property type="match status" value="1"/>
</dbReference>
<feature type="domain" description="N-acetyltransferase" evidence="1">
    <location>
        <begin position="7"/>
        <end position="169"/>
    </location>
</feature>
<dbReference type="InterPro" id="IPR016181">
    <property type="entry name" value="Acyl_CoA_acyltransferase"/>
</dbReference>
<dbReference type="InterPro" id="IPR000182">
    <property type="entry name" value="GNAT_dom"/>
</dbReference>
<dbReference type="Proteomes" id="UP000501600">
    <property type="component" value="Chromosome"/>
</dbReference>
<keyword evidence="2" id="KW-0808">Transferase</keyword>
<keyword evidence="3" id="KW-1185">Reference proteome</keyword>
<reference evidence="2 3" key="1">
    <citation type="submission" date="2020-04" db="EMBL/GenBank/DDBJ databases">
        <title>Genome sequence for Sphingorhabdus sp. strain M1.</title>
        <authorList>
            <person name="Park S.-J."/>
        </authorList>
    </citation>
    <scope>NUCLEOTIDE SEQUENCE [LARGE SCALE GENOMIC DNA]</scope>
    <source>
        <strain evidence="2 3">JK6</strain>
    </source>
</reference>
<evidence type="ECO:0000259" key="1">
    <source>
        <dbReference type="PROSITE" id="PS51186"/>
    </source>
</evidence>
<evidence type="ECO:0000313" key="3">
    <source>
        <dbReference type="Proteomes" id="UP000501600"/>
    </source>
</evidence>
<accession>A0A6H2DKG7</accession>